<proteinExistence type="predicted"/>
<gene>
    <name evidence="1" type="ORF">OHK93_005538</name>
</gene>
<dbReference type="AlphaFoldDB" id="A0AA43QJZ2"/>
<accession>A0AA43QJZ2</accession>
<comment type="caution">
    <text evidence="1">The sequence shown here is derived from an EMBL/GenBank/DDBJ whole genome shotgun (WGS) entry which is preliminary data.</text>
</comment>
<evidence type="ECO:0000313" key="2">
    <source>
        <dbReference type="Proteomes" id="UP001161017"/>
    </source>
</evidence>
<reference evidence="1" key="1">
    <citation type="journal article" date="2023" name="Genome Biol. Evol.">
        <title>First Whole Genome Sequence and Flow Cytometry Genome Size Data for the Lichen-Forming Fungus Ramalina farinacea (Ascomycota).</title>
        <authorList>
            <person name="Llewellyn T."/>
            <person name="Mian S."/>
            <person name="Hill R."/>
            <person name="Leitch I.J."/>
            <person name="Gaya E."/>
        </authorList>
    </citation>
    <scope>NUCLEOTIDE SEQUENCE</scope>
    <source>
        <strain evidence="1">LIQ254RAFAR</strain>
    </source>
</reference>
<sequence>MLPPRIEVSLGIDRICYLSREPRFNLVLYFTLRDCSTTITLLKANGALDQSDKSLVDTLCPISSSDVIQCTETDSNRSILILEACSSAPSSRPKATTEEDVDGFPFLTLEANRKSYITLTTSSARRPYELFFDHSGLLPDHKYRIRFNPNAEVTYWRAMMEDALQGSISTKALAAPPPASDQPSIRWDVIEPEVTFETRASLPETPKVTVSLSGPSTFSLSNKPPFSFTLTFQTHSDKPFTVLAERERVQSGNSDIEILDAGTRTRVAPDLIDDGNMDGPWQREEFLRLEGTYMEHRVLDPLKQYSGLEEFKVGSQYILRLLDGEFPWWSEDAVDEIMEYAGDREDGSLGSAKSIKLIGGDEVMFDVVE</sequence>
<organism evidence="1 2">
    <name type="scientific">Ramalina farinacea</name>
    <dbReference type="NCBI Taxonomy" id="258253"/>
    <lineage>
        <taxon>Eukaryota</taxon>
        <taxon>Fungi</taxon>
        <taxon>Dikarya</taxon>
        <taxon>Ascomycota</taxon>
        <taxon>Pezizomycotina</taxon>
        <taxon>Lecanoromycetes</taxon>
        <taxon>OSLEUM clade</taxon>
        <taxon>Lecanoromycetidae</taxon>
        <taxon>Lecanorales</taxon>
        <taxon>Lecanorineae</taxon>
        <taxon>Ramalinaceae</taxon>
        <taxon>Ramalina</taxon>
    </lineage>
</organism>
<evidence type="ECO:0000313" key="1">
    <source>
        <dbReference type="EMBL" id="MDI1486311.1"/>
    </source>
</evidence>
<keyword evidence="2" id="KW-1185">Reference proteome</keyword>
<name>A0AA43QJZ2_9LECA</name>
<dbReference type="EMBL" id="JAPUFD010000003">
    <property type="protein sequence ID" value="MDI1486311.1"/>
    <property type="molecule type" value="Genomic_DNA"/>
</dbReference>
<protein>
    <submittedName>
        <fullName evidence="1">Uncharacterized protein</fullName>
    </submittedName>
</protein>
<dbReference type="Proteomes" id="UP001161017">
    <property type="component" value="Unassembled WGS sequence"/>
</dbReference>